<accession>A0A979G353</accession>
<sequence>MATEWLDLCISYAHSLSGGLAFKRTFVYISDRAQLTHKNQTLKMKRTTIWMSFCTACLLISLVSCEPRKAITLKETIAQKERVAYKILLDKNGPESKKLDLLVKEDYPGALALLNEEEQAFNGLISSLDSLSVDDIKQGSALKKAAIDYYAALKELYTYDRIQIAHQDSLSGLKGEALYAGQQKILELNKQKQLLFDKVFEKESVFHKEQESFNTANNIK</sequence>
<organism evidence="1 2">
    <name type="scientific">Chitinophaga pinensis (strain ATCC 43595 / DSM 2588 / LMG 13176 / NBRC 15968 / NCIMB 11800 / UQM 2034)</name>
    <dbReference type="NCBI Taxonomy" id="485918"/>
    <lineage>
        <taxon>Bacteria</taxon>
        <taxon>Pseudomonadati</taxon>
        <taxon>Bacteroidota</taxon>
        <taxon>Chitinophagia</taxon>
        <taxon>Chitinophagales</taxon>
        <taxon>Chitinophagaceae</taxon>
        <taxon>Chitinophaga</taxon>
    </lineage>
</organism>
<dbReference type="Proteomes" id="UP000002215">
    <property type="component" value="Chromosome"/>
</dbReference>
<dbReference type="KEGG" id="cpi:Cpin_2481"/>
<protein>
    <submittedName>
        <fullName evidence="1">Uncharacterized protein</fullName>
    </submittedName>
</protein>
<gene>
    <name evidence="1" type="ordered locus">Cpin_2481</name>
</gene>
<reference evidence="1 2" key="2">
    <citation type="journal article" date="2010" name="Stand. Genomic Sci.">
        <title>Complete genome sequence of Chitinophaga pinensis type strain (UQM 2034).</title>
        <authorList>
            <person name="Glavina Del Rio T."/>
            <person name="Abt B."/>
            <person name="Spring S."/>
            <person name="Lapidus A."/>
            <person name="Nolan M."/>
            <person name="Tice H."/>
            <person name="Copeland A."/>
            <person name="Cheng J.F."/>
            <person name="Chen F."/>
            <person name="Bruce D."/>
            <person name="Goodwin L."/>
            <person name="Pitluck S."/>
            <person name="Ivanova N."/>
            <person name="Mavromatis K."/>
            <person name="Mikhailova N."/>
            <person name="Pati A."/>
            <person name="Chen A."/>
            <person name="Palaniappan K."/>
            <person name="Land M."/>
            <person name="Hauser L."/>
            <person name="Chang Y.J."/>
            <person name="Jeffries C.D."/>
            <person name="Chain P."/>
            <person name="Saunders E."/>
            <person name="Detter J.C."/>
            <person name="Brettin T."/>
            <person name="Rohde M."/>
            <person name="Goker M."/>
            <person name="Bristow J."/>
            <person name="Eisen J.A."/>
            <person name="Markowitz V."/>
            <person name="Hugenholtz P."/>
            <person name="Kyrpides N.C."/>
            <person name="Klenk H.P."/>
            <person name="Lucas S."/>
        </authorList>
    </citation>
    <scope>NUCLEOTIDE SEQUENCE [LARGE SCALE GENOMIC DNA]</scope>
    <source>
        <strain evidence="2">ATCC 43595 / DSM 2588 / LMG 13176 / NBRC 15968 / NCIMB 11800 / UQM 2034</strain>
    </source>
</reference>
<evidence type="ECO:0000313" key="1">
    <source>
        <dbReference type="EMBL" id="ACU59969.1"/>
    </source>
</evidence>
<dbReference type="EMBL" id="CP001699">
    <property type="protein sequence ID" value="ACU59969.1"/>
    <property type="molecule type" value="Genomic_DNA"/>
</dbReference>
<dbReference type="AlphaFoldDB" id="A0A979G353"/>
<proteinExistence type="predicted"/>
<evidence type="ECO:0000313" key="2">
    <source>
        <dbReference type="Proteomes" id="UP000002215"/>
    </source>
</evidence>
<reference evidence="2" key="1">
    <citation type="submission" date="2009-08" db="EMBL/GenBank/DDBJ databases">
        <title>The complete genome of Chitinophaga pinensis DSM 2588.</title>
        <authorList>
            <consortium name="US DOE Joint Genome Institute (JGI-PGF)"/>
            <person name="Lucas S."/>
            <person name="Copeland A."/>
            <person name="Lapidus A."/>
            <person name="Glavina del Rio T."/>
            <person name="Dalin E."/>
            <person name="Tice H."/>
            <person name="Bruce D."/>
            <person name="Goodwin L."/>
            <person name="Pitluck S."/>
            <person name="Kyrpides N."/>
            <person name="Mavromatis K."/>
            <person name="Ivanova N."/>
            <person name="Mikhailova N."/>
            <person name="Sims D."/>
            <person name="Meinche L."/>
            <person name="Brettin T."/>
            <person name="Detter J.C."/>
            <person name="Han C."/>
            <person name="Larimer F."/>
            <person name="Land M."/>
            <person name="Hauser L."/>
            <person name="Markowitz V."/>
            <person name="Cheng J.-F."/>
            <person name="Hugenholtz P."/>
            <person name="Woyke T."/>
            <person name="Wu D."/>
            <person name="Spring S."/>
            <person name="Klenk H.-P."/>
            <person name="Eisen J.A."/>
        </authorList>
    </citation>
    <scope>NUCLEOTIDE SEQUENCE [LARGE SCALE GENOMIC DNA]</scope>
    <source>
        <strain evidence="2">ATCC 43595 / DSM 2588 / LMG 13176 / NBRC 15968 / NCIMB 11800 / UQM 2034</strain>
    </source>
</reference>
<name>A0A979G353_CHIPD</name>